<dbReference type="PANTHER" id="PTHR24353">
    <property type="entry name" value="CYCLIC NUCLEOTIDE-DEPENDENT PROTEIN KINASE"/>
    <property type="match status" value="1"/>
</dbReference>
<dbReference type="Pfam" id="PF00069">
    <property type="entry name" value="Pkinase"/>
    <property type="match status" value="1"/>
</dbReference>
<keyword evidence="4" id="KW-0418">Kinase</keyword>
<evidence type="ECO:0000313" key="8">
    <source>
        <dbReference type="Proteomes" id="UP001266305"/>
    </source>
</evidence>
<accession>A0ABQ9UAZ1</accession>
<dbReference type="SUPFAM" id="SSF56112">
    <property type="entry name" value="Protein kinase-like (PK-like)"/>
    <property type="match status" value="1"/>
</dbReference>
<protein>
    <recommendedName>
        <fullName evidence="6">Protein kinase domain-containing protein</fullName>
    </recommendedName>
</protein>
<name>A0ABQ9UAZ1_SAGOE</name>
<keyword evidence="8" id="KW-1185">Reference proteome</keyword>
<dbReference type="Gene3D" id="1.10.510.10">
    <property type="entry name" value="Transferase(Phosphotransferase) domain 1"/>
    <property type="match status" value="1"/>
</dbReference>
<dbReference type="Gene3D" id="3.30.200.20">
    <property type="entry name" value="Phosphorylase Kinase, domain 1"/>
    <property type="match status" value="2"/>
</dbReference>
<evidence type="ECO:0000256" key="5">
    <source>
        <dbReference type="ARBA" id="ARBA00022840"/>
    </source>
</evidence>
<keyword evidence="3" id="KW-0547">Nucleotide-binding</keyword>
<dbReference type="InterPro" id="IPR011009">
    <property type="entry name" value="Kinase-like_dom_sf"/>
</dbReference>
<evidence type="ECO:0000259" key="6">
    <source>
        <dbReference type="PROSITE" id="PS50011"/>
    </source>
</evidence>
<evidence type="ECO:0000256" key="1">
    <source>
        <dbReference type="ARBA" id="ARBA00022527"/>
    </source>
</evidence>
<dbReference type="InterPro" id="IPR008271">
    <property type="entry name" value="Ser/Thr_kinase_AS"/>
</dbReference>
<sequence>MYQGKEDFLYRWEHPVQNTASSDQFEPLKKLGTGSFRWVVLVRHQENCGHNTIKILNKQDNCRLYLVMEYLPGADMFSHLRRVGRFREPHACFYAAQIVLAFQYLHSLDLIHRDLKPKNLLIDQQGYLQVMDFSFAKRVRGCTWTLCVTSEYLTPRDHPAQRLQQSRGLLGPGGAHLRDGRGFPALLR</sequence>
<dbReference type="PROSITE" id="PS50011">
    <property type="entry name" value="PROTEIN_KINASE_DOM"/>
    <property type="match status" value="1"/>
</dbReference>
<keyword evidence="2" id="KW-0808">Transferase</keyword>
<gene>
    <name evidence="7" type="ORF">P7K49_027971</name>
</gene>
<evidence type="ECO:0000313" key="7">
    <source>
        <dbReference type="EMBL" id="KAK2094233.1"/>
    </source>
</evidence>
<dbReference type="PANTHER" id="PTHR24353:SF137">
    <property type="entry name" value="CAMP-DEPENDENT PROTEIN KINASE CATALYTIC SUBUNIT GAMMA"/>
    <property type="match status" value="1"/>
</dbReference>
<dbReference type="SMART" id="SM00220">
    <property type="entry name" value="S_TKc"/>
    <property type="match status" value="1"/>
</dbReference>
<dbReference type="InterPro" id="IPR000719">
    <property type="entry name" value="Prot_kinase_dom"/>
</dbReference>
<evidence type="ECO:0000256" key="3">
    <source>
        <dbReference type="ARBA" id="ARBA00022741"/>
    </source>
</evidence>
<dbReference type="PROSITE" id="PS00108">
    <property type="entry name" value="PROTEIN_KINASE_ST"/>
    <property type="match status" value="1"/>
</dbReference>
<evidence type="ECO:0000256" key="4">
    <source>
        <dbReference type="ARBA" id="ARBA00022777"/>
    </source>
</evidence>
<feature type="domain" description="Protein kinase" evidence="6">
    <location>
        <begin position="1"/>
        <end position="188"/>
    </location>
</feature>
<organism evidence="7 8">
    <name type="scientific">Saguinus oedipus</name>
    <name type="common">Cotton-top tamarin</name>
    <name type="synonym">Oedipomidas oedipus</name>
    <dbReference type="NCBI Taxonomy" id="9490"/>
    <lineage>
        <taxon>Eukaryota</taxon>
        <taxon>Metazoa</taxon>
        <taxon>Chordata</taxon>
        <taxon>Craniata</taxon>
        <taxon>Vertebrata</taxon>
        <taxon>Euteleostomi</taxon>
        <taxon>Mammalia</taxon>
        <taxon>Eutheria</taxon>
        <taxon>Euarchontoglires</taxon>
        <taxon>Primates</taxon>
        <taxon>Haplorrhini</taxon>
        <taxon>Platyrrhini</taxon>
        <taxon>Cebidae</taxon>
        <taxon>Callitrichinae</taxon>
        <taxon>Saguinus</taxon>
    </lineage>
</organism>
<proteinExistence type="predicted"/>
<comment type="caution">
    <text evidence="7">The sequence shown here is derived from an EMBL/GenBank/DDBJ whole genome shotgun (WGS) entry which is preliminary data.</text>
</comment>
<dbReference type="Proteomes" id="UP001266305">
    <property type="component" value="Unassembled WGS sequence"/>
</dbReference>
<keyword evidence="5" id="KW-0067">ATP-binding</keyword>
<dbReference type="EMBL" id="JASSZA010000014">
    <property type="protein sequence ID" value="KAK2094233.1"/>
    <property type="molecule type" value="Genomic_DNA"/>
</dbReference>
<reference evidence="7 8" key="1">
    <citation type="submission" date="2023-05" db="EMBL/GenBank/DDBJ databases">
        <title>B98-5 Cell Line De Novo Hybrid Assembly: An Optical Mapping Approach.</title>
        <authorList>
            <person name="Kananen K."/>
            <person name="Auerbach J.A."/>
            <person name="Kautto E."/>
            <person name="Blachly J.S."/>
        </authorList>
    </citation>
    <scope>NUCLEOTIDE SEQUENCE [LARGE SCALE GENOMIC DNA]</scope>
    <source>
        <strain evidence="7">B95-8</strain>
        <tissue evidence="7">Cell line</tissue>
    </source>
</reference>
<evidence type="ECO:0000256" key="2">
    <source>
        <dbReference type="ARBA" id="ARBA00022679"/>
    </source>
</evidence>
<keyword evidence="1" id="KW-0723">Serine/threonine-protein kinase</keyword>